<feature type="domain" description="Cation/H+ exchanger transmembrane" evidence="8">
    <location>
        <begin position="23"/>
        <end position="410"/>
    </location>
</feature>
<evidence type="ECO:0000259" key="8">
    <source>
        <dbReference type="Pfam" id="PF00999"/>
    </source>
</evidence>
<evidence type="ECO:0000256" key="6">
    <source>
        <dbReference type="ARBA" id="ARBA00023136"/>
    </source>
</evidence>
<keyword evidence="6 7" id="KW-0472">Membrane</keyword>
<name>A0A7X1JCG4_9ACTN</name>
<organism evidence="9 10">
    <name type="scientific">Streptomyces cupreus</name>
    <dbReference type="NCBI Taxonomy" id="2759956"/>
    <lineage>
        <taxon>Bacteria</taxon>
        <taxon>Bacillati</taxon>
        <taxon>Actinomycetota</taxon>
        <taxon>Actinomycetes</taxon>
        <taxon>Kitasatosporales</taxon>
        <taxon>Streptomycetaceae</taxon>
        <taxon>Streptomyces</taxon>
    </lineage>
</organism>
<evidence type="ECO:0000256" key="1">
    <source>
        <dbReference type="ARBA" id="ARBA00004141"/>
    </source>
</evidence>
<feature type="transmembrane region" description="Helical" evidence="7">
    <location>
        <begin position="301"/>
        <end position="319"/>
    </location>
</feature>
<feature type="transmembrane region" description="Helical" evidence="7">
    <location>
        <begin position="391"/>
        <end position="411"/>
    </location>
</feature>
<dbReference type="Proteomes" id="UP000584670">
    <property type="component" value="Unassembled WGS sequence"/>
</dbReference>
<comment type="subcellular location">
    <subcellularLocation>
        <location evidence="1">Membrane</location>
        <topology evidence="1">Multi-pass membrane protein</topology>
    </subcellularLocation>
</comment>
<dbReference type="GO" id="GO:0016020">
    <property type="term" value="C:membrane"/>
    <property type="evidence" value="ECO:0007669"/>
    <property type="project" value="UniProtKB-SubCell"/>
</dbReference>
<feature type="transmembrane region" description="Helical" evidence="7">
    <location>
        <begin position="110"/>
        <end position="135"/>
    </location>
</feature>
<proteinExistence type="predicted"/>
<protein>
    <submittedName>
        <fullName evidence="9">Cation:proton antiporter</fullName>
    </submittedName>
</protein>
<feature type="transmembrane region" description="Helical" evidence="7">
    <location>
        <begin position="41"/>
        <end position="60"/>
    </location>
</feature>
<dbReference type="GO" id="GO:0015297">
    <property type="term" value="F:antiporter activity"/>
    <property type="evidence" value="ECO:0007669"/>
    <property type="project" value="InterPro"/>
</dbReference>
<dbReference type="Gene3D" id="1.20.1530.20">
    <property type="match status" value="1"/>
</dbReference>
<feature type="transmembrane region" description="Helical" evidence="7">
    <location>
        <begin position="180"/>
        <end position="203"/>
    </location>
</feature>
<keyword evidence="3 7" id="KW-0812">Transmembrane</keyword>
<sequence length="438" mass="45872">MSSLAAANSEWLTTTVIGGVALTLLVGVAFAIGARRIRQPAVVGEIAAGICLGPSLLGLLPGDLPEKFFPAEARAHLGTAAQIGLILFMFVIGWEFDGTSFSGRRKSTGIIWLSSIACPLALGMGLAALIYGTYGTVNGKEVGMFEFTLYLGVAMSITAFPVLARIVADQGLQFSRAGALSLALAAADDVLAWCMLALVVALVTASGTGAFVTMLLWSLVYVAGMLWIVRPLLAKVSAKLPQSAGPYIMVFAACGAFGSAWLTSEIGIHAIFGAFFFGLVMPRDRMLMQSAFGPMESASKLLLPLFFVVTGLSVDLTTMTGQGLLVLLAVITVACLGKLGGVAIPAKLTGMNWRDATTLGLLMNTRGLTELVILNVGLQLGLLTVELFSAMVIMALVTTAMAAPLLSALLARSNERAHEELLKSRPALEQDSVLTTPK</sequence>
<dbReference type="InterPro" id="IPR050794">
    <property type="entry name" value="CPA2_transporter"/>
</dbReference>
<dbReference type="GO" id="GO:1902600">
    <property type="term" value="P:proton transmembrane transport"/>
    <property type="evidence" value="ECO:0007669"/>
    <property type="project" value="InterPro"/>
</dbReference>
<evidence type="ECO:0000256" key="2">
    <source>
        <dbReference type="ARBA" id="ARBA00022448"/>
    </source>
</evidence>
<gene>
    <name evidence="9" type="ORF">H4N64_43380</name>
</gene>
<evidence type="ECO:0000256" key="7">
    <source>
        <dbReference type="SAM" id="Phobius"/>
    </source>
</evidence>
<evidence type="ECO:0000313" key="9">
    <source>
        <dbReference type="EMBL" id="MBC2908219.1"/>
    </source>
</evidence>
<dbReference type="Pfam" id="PF00999">
    <property type="entry name" value="Na_H_Exchanger"/>
    <property type="match status" value="1"/>
</dbReference>
<keyword evidence="5" id="KW-0406">Ion transport</keyword>
<keyword evidence="2" id="KW-0813">Transport</keyword>
<evidence type="ECO:0000256" key="5">
    <source>
        <dbReference type="ARBA" id="ARBA00023065"/>
    </source>
</evidence>
<evidence type="ECO:0000256" key="3">
    <source>
        <dbReference type="ARBA" id="ARBA00022692"/>
    </source>
</evidence>
<feature type="transmembrane region" description="Helical" evidence="7">
    <location>
        <begin position="12"/>
        <end position="34"/>
    </location>
</feature>
<dbReference type="RefSeq" id="WP_186288136.1">
    <property type="nucleotide sequence ID" value="NZ_JACMSF010000123.1"/>
</dbReference>
<keyword evidence="10" id="KW-1185">Reference proteome</keyword>
<dbReference type="PANTHER" id="PTHR32468:SF0">
    <property type="entry name" value="K(+)_H(+) ANTIPORTER 1"/>
    <property type="match status" value="1"/>
</dbReference>
<feature type="transmembrane region" description="Helical" evidence="7">
    <location>
        <begin position="209"/>
        <end position="228"/>
    </location>
</feature>
<dbReference type="AlphaFoldDB" id="A0A7X1JCG4"/>
<dbReference type="EMBL" id="JACMSF010000123">
    <property type="protein sequence ID" value="MBC2908219.1"/>
    <property type="molecule type" value="Genomic_DNA"/>
</dbReference>
<evidence type="ECO:0000256" key="4">
    <source>
        <dbReference type="ARBA" id="ARBA00022989"/>
    </source>
</evidence>
<feature type="transmembrane region" description="Helical" evidence="7">
    <location>
        <begin position="147"/>
        <end position="168"/>
    </location>
</feature>
<keyword evidence="4 7" id="KW-1133">Transmembrane helix</keyword>
<evidence type="ECO:0000313" key="10">
    <source>
        <dbReference type="Proteomes" id="UP000584670"/>
    </source>
</evidence>
<accession>A0A7X1JCG4</accession>
<dbReference type="InterPro" id="IPR038770">
    <property type="entry name" value="Na+/solute_symporter_sf"/>
</dbReference>
<feature type="transmembrane region" description="Helical" evidence="7">
    <location>
        <begin position="325"/>
        <end position="346"/>
    </location>
</feature>
<feature type="transmembrane region" description="Helical" evidence="7">
    <location>
        <begin position="80"/>
        <end position="98"/>
    </location>
</feature>
<reference evidence="9 10" key="1">
    <citation type="submission" date="2020-08" db="EMBL/GenBank/DDBJ databases">
        <title>Streptomyces sp. PSKA01 genome sequencing and assembly.</title>
        <authorList>
            <person name="Mandal S."/>
            <person name="Maiti P.K."/>
            <person name="Das P."/>
        </authorList>
    </citation>
    <scope>NUCLEOTIDE SEQUENCE [LARGE SCALE GENOMIC DNA]</scope>
    <source>
        <strain evidence="9 10">PSKA01</strain>
    </source>
</reference>
<dbReference type="InterPro" id="IPR006153">
    <property type="entry name" value="Cation/H_exchanger_TM"/>
</dbReference>
<dbReference type="PANTHER" id="PTHR32468">
    <property type="entry name" value="CATION/H + ANTIPORTER"/>
    <property type="match status" value="1"/>
</dbReference>
<comment type="caution">
    <text evidence="9">The sequence shown here is derived from an EMBL/GenBank/DDBJ whole genome shotgun (WGS) entry which is preliminary data.</text>
</comment>